<keyword evidence="4 8" id="KW-0378">Hydrolase</keyword>
<feature type="domain" description="Glycoside hydrolase family 3 N-terminal" evidence="7">
    <location>
        <begin position="93"/>
        <end position="425"/>
    </location>
</feature>
<dbReference type="Proteomes" id="UP000824116">
    <property type="component" value="Unassembled WGS sequence"/>
</dbReference>
<comment type="similarity">
    <text evidence="2">Belongs to the glycosyl hydrolase 3 family.</text>
</comment>
<dbReference type="SUPFAM" id="SSF51445">
    <property type="entry name" value="(Trans)glycosidases"/>
    <property type="match status" value="1"/>
</dbReference>
<dbReference type="InterPro" id="IPR019800">
    <property type="entry name" value="Glyco_hydro_3_AS"/>
</dbReference>
<name>A0A9D2K1G7_9FIRM</name>
<organism evidence="8 9">
    <name type="scientific">Candidatus Mediterraneibacter stercoravium</name>
    <dbReference type="NCBI Taxonomy" id="2838685"/>
    <lineage>
        <taxon>Bacteria</taxon>
        <taxon>Bacillati</taxon>
        <taxon>Bacillota</taxon>
        <taxon>Clostridia</taxon>
        <taxon>Lachnospirales</taxon>
        <taxon>Lachnospiraceae</taxon>
        <taxon>Mediterraneibacter</taxon>
    </lineage>
</organism>
<reference evidence="8" key="2">
    <citation type="submission" date="2021-04" db="EMBL/GenBank/DDBJ databases">
        <authorList>
            <person name="Gilroy R."/>
        </authorList>
    </citation>
    <scope>NUCLEOTIDE SEQUENCE</scope>
    <source>
        <strain evidence="8">CHK196-3914</strain>
    </source>
</reference>
<dbReference type="InterPro" id="IPR036962">
    <property type="entry name" value="Glyco_hydro_3_N_sf"/>
</dbReference>
<dbReference type="InterPro" id="IPR050226">
    <property type="entry name" value="NagZ_Beta-hexosaminidase"/>
</dbReference>
<dbReference type="InterPro" id="IPR017853">
    <property type="entry name" value="GH"/>
</dbReference>
<sequence length="431" mass="46303">MKIKRALFILAAAAVTVICAVIIVAGVGELLGRPEASDIRAEDPDESTDISGVRENEKGEAAMEPEGQEQENASRQTEDSKDNGVEEILQNMTIEEKAAQLFIVTPESLTGGPTVTEADDTLEEAYRSLPAGGFIMMQGNIISPEQITELNSRLEEMSLETVGVIPFLSVDEEGGTVTRIASNDSFPVEDVGNMSEIGAAGDSRKAYEAGAYIGKYLRDYGFNLDFAPDADVWNNPENTVVRYRSFSSDPGTASEMTAAAIQGFHSSGIWTALKHFPGHGATAEDSHEGFAWSDRTLDELRQCEFLPFEAGIEAGSEFVMAGHISVPEAAGEDTPASLSEKVISGILRDELGYDGIVVTDAMNMGAVTEHYSSAESAVMAVQAGADVILMPSDLQSAYQGILDAVQEGKITEDRLDESVRRILELKTEKDI</sequence>
<feature type="region of interest" description="Disordered" evidence="6">
    <location>
        <begin position="38"/>
        <end position="82"/>
    </location>
</feature>
<evidence type="ECO:0000256" key="2">
    <source>
        <dbReference type="ARBA" id="ARBA00005336"/>
    </source>
</evidence>
<keyword evidence="5" id="KW-0326">Glycosidase</keyword>
<evidence type="ECO:0000313" key="9">
    <source>
        <dbReference type="Proteomes" id="UP000824116"/>
    </source>
</evidence>
<evidence type="ECO:0000256" key="4">
    <source>
        <dbReference type="ARBA" id="ARBA00022801"/>
    </source>
</evidence>
<dbReference type="InterPro" id="IPR001764">
    <property type="entry name" value="Glyco_hydro_3_N"/>
</dbReference>
<dbReference type="AlphaFoldDB" id="A0A9D2K1G7"/>
<dbReference type="PANTHER" id="PTHR30480:SF13">
    <property type="entry name" value="BETA-HEXOSAMINIDASE"/>
    <property type="match status" value="1"/>
</dbReference>
<dbReference type="GO" id="GO:0004563">
    <property type="term" value="F:beta-N-acetylhexosaminidase activity"/>
    <property type="evidence" value="ECO:0007669"/>
    <property type="project" value="UniProtKB-EC"/>
</dbReference>
<proteinExistence type="inferred from homology"/>
<dbReference type="EC" id="3.2.1.52" evidence="3"/>
<accession>A0A9D2K1G7</accession>
<evidence type="ECO:0000259" key="7">
    <source>
        <dbReference type="Pfam" id="PF00933"/>
    </source>
</evidence>
<dbReference type="EMBL" id="DXAY01000237">
    <property type="protein sequence ID" value="HIZ75575.1"/>
    <property type="molecule type" value="Genomic_DNA"/>
</dbReference>
<dbReference type="PANTHER" id="PTHR30480">
    <property type="entry name" value="BETA-HEXOSAMINIDASE-RELATED"/>
    <property type="match status" value="1"/>
</dbReference>
<comment type="catalytic activity">
    <reaction evidence="1">
        <text>Hydrolysis of terminal non-reducing N-acetyl-D-hexosamine residues in N-acetyl-beta-D-hexosaminides.</text>
        <dbReference type="EC" id="3.2.1.52"/>
    </reaction>
</comment>
<dbReference type="Gene3D" id="3.20.20.300">
    <property type="entry name" value="Glycoside hydrolase, family 3, N-terminal domain"/>
    <property type="match status" value="1"/>
</dbReference>
<dbReference type="GO" id="GO:0005975">
    <property type="term" value="P:carbohydrate metabolic process"/>
    <property type="evidence" value="ECO:0007669"/>
    <property type="project" value="InterPro"/>
</dbReference>
<dbReference type="PROSITE" id="PS00775">
    <property type="entry name" value="GLYCOSYL_HYDROL_F3"/>
    <property type="match status" value="1"/>
</dbReference>
<reference evidence="8" key="1">
    <citation type="journal article" date="2021" name="PeerJ">
        <title>Extensive microbial diversity within the chicken gut microbiome revealed by metagenomics and culture.</title>
        <authorList>
            <person name="Gilroy R."/>
            <person name="Ravi A."/>
            <person name="Getino M."/>
            <person name="Pursley I."/>
            <person name="Horton D.L."/>
            <person name="Alikhan N.F."/>
            <person name="Baker D."/>
            <person name="Gharbi K."/>
            <person name="Hall N."/>
            <person name="Watson M."/>
            <person name="Adriaenssens E.M."/>
            <person name="Foster-Nyarko E."/>
            <person name="Jarju S."/>
            <person name="Secka A."/>
            <person name="Antonio M."/>
            <person name="Oren A."/>
            <person name="Chaudhuri R.R."/>
            <person name="La Ragione R."/>
            <person name="Hildebrand F."/>
            <person name="Pallen M.J."/>
        </authorList>
    </citation>
    <scope>NUCLEOTIDE SEQUENCE</scope>
    <source>
        <strain evidence="8">CHK196-3914</strain>
    </source>
</reference>
<comment type="caution">
    <text evidence="8">The sequence shown here is derived from an EMBL/GenBank/DDBJ whole genome shotgun (WGS) entry which is preliminary data.</text>
</comment>
<feature type="compositionally biased region" description="Basic and acidic residues" evidence="6">
    <location>
        <begin position="52"/>
        <end position="61"/>
    </location>
</feature>
<evidence type="ECO:0000256" key="6">
    <source>
        <dbReference type="SAM" id="MobiDB-lite"/>
    </source>
</evidence>
<gene>
    <name evidence="8" type="ORF">H9723_10125</name>
</gene>
<dbReference type="GO" id="GO:0009254">
    <property type="term" value="P:peptidoglycan turnover"/>
    <property type="evidence" value="ECO:0007669"/>
    <property type="project" value="TreeGrafter"/>
</dbReference>
<dbReference type="Pfam" id="PF00933">
    <property type="entry name" value="Glyco_hydro_3"/>
    <property type="match status" value="1"/>
</dbReference>
<protein>
    <recommendedName>
        <fullName evidence="3">beta-N-acetylhexosaminidase</fullName>
        <ecNumber evidence="3">3.2.1.52</ecNumber>
    </recommendedName>
</protein>
<evidence type="ECO:0000256" key="5">
    <source>
        <dbReference type="ARBA" id="ARBA00023295"/>
    </source>
</evidence>
<evidence type="ECO:0000313" key="8">
    <source>
        <dbReference type="EMBL" id="HIZ75575.1"/>
    </source>
</evidence>
<evidence type="ECO:0000256" key="3">
    <source>
        <dbReference type="ARBA" id="ARBA00012663"/>
    </source>
</evidence>
<evidence type="ECO:0000256" key="1">
    <source>
        <dbReference type="ARBA" id="ARBA00001231"/>
    </source>
</evidence>